<sequence length="245" mass="27010">MDNRINFPPLKTVSLKTFDIEGGHVVCTDQSLSFFPKMDIGNGVKADSFVESIKIVDRHHVANAFGVPRARIFEGMVSVEEGVYSVRREYSQDGGPDVVVRQASFLVDQGQARADVVDQGDEERRVLVTLNAGPTTETHIFQVGPQDGDVRYFGTADVRARSLDDIPAGMLGNWMTKPEREMRYEYRDLDGVNPHIVDLCTAAIAHFSGSDTPDMFRNPDGYGLPGKDPKDIVASIPNALSKVRP</sequence>
<dbReference type="Proteomes" id="UP000178681">
    <property type="component" value="Unassembled WGS sequence"/>
</dbReference>
<accession>A0A1F5Z4T4</accession>
<reference evidence="1 2" key="1">
    <citation type="journal article" date="2016" name="Nat. Commun.">
        <title>Thousands of microbial genomes shed light on interconnected biogeochemical processes in an aquifer system.</title>
        <authorList>
            <person name="Anantharaman K."/>
            <person name="Brown C.T."/>
            <person name="Hug L.A."/>
            <person name="Sharon I."/>
            <person name="Castelle C.J."/>
            <person name="Probst A.J."/>
            <person name="Thomas B.C."/>
            <person name="Singh A."/>
            <person name="Wilkins M.J."/>
            <person name="Karaoz U."/>
            <person name="Brodie E.L."/>
            <person name="Williams K.H."/>
            <person name="Hubbard S.S."/>
            <person name="Banfield J.F."/>
        </authorList>
    </citation>
    <scope>NUCLEOTIDE SEQUENCE [LARGE SCALE GENOMIC DNA]</scope>
</reference>
<name>A0A1F5Z4T4_9BACT</name>
<comment type="caution">
    <text evidence="1">The sequence shown here is derived from an EMBL/GenBank/DDBJ whole genome shotgun (WGS) entry which is preliminary data.</text>
</comment>
<protein>
    <submittedName>
        <fullName evidence="1">Uncharacterized protein</fullName>
    </submittedName>
</protein>
<dbReference type="AlphaFoldDB" id="A0A1F5Z4T4"/>
<gene>
    <name evidence="1" type="ORF">A2872_03905</name>
</gene>
<proteinExistence type="predicted"/>
<evidence type="ECO:0000313" key="2">
    <source>
        <dbReference type="Proteomes" id="UP000178681"/>
    </source>
</evidence>
<dbReference type="EMBL" id="MFJG01000008">
    <property type="protein sequence ID" value="OGG07334.1"/>
    <property type="molecule type" value="Genomic_DNA"/>
</dbReference>
<dbReference type="STRING" id="1798377.A2872_03905"/>
<organism evidence="1 2">
    <name type="scientific">Candidatus Gottesmanbacteria bacterium RIFCSPHIGHO2_01_FULL_42_12</name>
    <dbReference type="NCBI Taxonomy" id="1798377"/>
    <lineage>
        <taxon>Bacteria</taxon>
        <taxon>Candidatus Gottesmaniibacteriota</taxon>
    </lineage>
</organism>
<evidence type="ECO:0000313" key="1">
    <source>
        <dbReference type="EMBL" id="OGG07334.1"/>
    </source>
</evidence>